<dbReference type="EMBL" id="JAOAOG010000257">
    <property type="protein sequence ID" value="KAJ6235486.1"/>
    <property type="molecule type" value="Genomic_DNA"/>
</dbReference>
<dbReference type="Gene3D" id="3.90.70.10">
    <property type="entry name" value="Cysteine proteinases"/>
    <property type="match status" value="1"/>
</dbReference>
<evidence type="ECO:0000256" key="1">
    <source>
        <dbReference type="SAM" id="MobiDB-lite"/>
    </source>
</evidence>
<organism evidence="3 4">
    <name type="scientific">Anaeramoeba flamelloides</name>
    <dbReference type="NCBI Taxonomy" id="1746091"/>
    <lineage>
        <taxon>Eukaryota</taxon>
        <taxon>Metamonada</taxon>
        <taxon>Anaeramoebidae</taxon>
        <taxon>Anaeramoeba</taxon>
    </lineage>
</organism>
<sequence>MNNKKTKKVYQNILDSVLNFENLTIYLESLRERYRLLESNKIDPDECKYLYGTVLPKICDSLFRHTKRNYSYPQITNDYFKVVFDIIVKEIPKENCSLLLLLSRIFSLENMNDHMNNSNVSQKTDSSLNPNINFGSNLFRENVIYFYRIKGFSQILEHLTSKEHKIDSVITLLLIKPITLLRKHLNQEFIQFASDQMVLVFEKMKKLTLNELKQQNLDQIFEVILSLSLIIEEGLKITQKECQYKYQFAYILFFLSFDSLQLKIYAIDRLIKICKYPINYLDDKQSQPKKKISYIGVPIEMIKNFFNKENLLNIIYGGDSHLSLVDRCQPILEFCARTNLIGIKEINFLFEIIQQNQPTSNTIFDQLLSILYCLNEEISSHLIKKKLKKMKKYETFQINLLLKSTEIFIKNNVDEVKWKNDLFFQLWKLQWKILTNPELYQSFRNDMIKKMANFFDIKTLSINLKSRIIDELIQELNGHSSTDIVIPMLITLLTKVQISQTTTKTDFESIFSKFGQENNVVELIIKNLQHFKEKTFKHINDNNIKIEELLKKKSDEELVSINNTSYLKQIKIYFQALETLKNLDIIKKFSKNTTYLLWDLIVEKKYIDGEPQIFYNFLKKNISFSPKMIKFLFMKCFFKIDVVNINIHHFMFCLSILKKFNEQNHPSSEINTHKMDVLGLNKIWEISIHSNSKSIIDLAIQVLIKYTNQIKNTINNNNNENNTNLTNEKHTFEIYKNNNQRFLQKINNYINAYKCNTDFKTELNNIIYILQKFIESEEKDVIGEKNMFKRMKFIYYNIMIKIEVKTELPLRERKRIIPISINKSFEYLIKIIKKEFKIKNVNFICKHENKTIDFDKQYLTLRELNIKQYDEIIINKLPDNQSTGKINENAINNKIDRKIKRLVTKNQVNFDKEIIKLNDYYTLLPSWMLKKYFKLLFSIIENENITIEIKNKIWKIIKLLPINEKMEKAIKKYFKESIDLNRNLIWDLVLNIDCDYKLNYNLLIILNWVQMMDNSNKNKKIQKYLNFFHNNNGVNYLYKLLKINYDKTHNPGIHYETEIIIINLLYYFVKVKKYKFNKKNLLNKNLIINLFNTLNVIITTICKLDDINHLNSFKFIFFKILSLNIYLCKITETKYYKKNFEINEWLSDLLIICQEKYYKNLISKMIIKLCNLDYSIINNNENNGGGLNEDDEYDDGNDEKKGKKMKKSVYKSLTKIFLEEILELMSKNIDRVIYFSIEFFDLLFDIIVLYCKNEKKEKIFKIYQKLETIFINNIFSEKNSKESKPSLIGFTKILKHLIENYNELLEKKKSKLIKKLEESLFKVELGYIREDSTGYNTSSYSNSGSGSGSGSGSHSNLNDHQNNYKKKIDISGPERKTLESRNIAFNLLITLSHGKLEILYTFFQRFCQEFKSFKKPETTNYLPFKDLKDPQINFNGLTNLTNTCYMNSLLQQFFCIPEFLDYLFQIKLKSMKKKELYENFVFQLQLLFGNLLLSKRKYIDTEKFFKSCRYANKEKLDPQIQMDVSEFLGIFRGNLENNIDSNDKMKISSLYKGEFCHHIYIPLEGSTELISEKTQDFSEIILQVKNKNNLNESLDLYFEGENLIGRNQVYSKKLKKNVDAIRRTYFKKLPPTLIFQLKRFEWRFEIKTKIKINSRFEFPFDLNLYKYTMDHLKKKKTFYYGDDNDLIKYNYHLKGIIVHTGSSDGGHYYSFIRNNDRWFKYNDTDVTLFNKKEIPQQCFGGRKKIKFQGQKSNFDNDQNTFNYLPYSAYILIYTKHVNHDNNKAISILKRNPGRLLKQINNNNLQFLKRYYLFDETFLKFIKELIQKHENLNSDTFLKFVTLYFLNVLAYSDFKNNNNTIIFNYLFQKFTDNTTRSNWMLKKIIEYNFDLEDILRMGKNDKFIENFLDLVIVIIHSILKEFPKKFKKYIENNMKKKEPDLLIKLPHLKNKFGIYYERDNYGGQRLTIEDCSVLNVIIFLNKILHNIKHPTNFIKKRYIFFSFLNKLLSKNDQIIDFLLTESIISRLYDTYQGKYSLFRNSSKKISQSNNVMQNNFQNKNNKYYIENYFYLVSSLETILIYLTNNNNNNNNKLKLLSKIDRYVLKNPDLFSVFSIHETNPQSTNNIINILINQNNFYFDEMMD</sequence>
<dbReference type="PROSITE" id="PS50235">
    <property type="entry name" value="USP_3"/>
    <property type="match status" value="1"/>
</dbReference>
<dbReference type="PANTHER" id="PTHR24006:SF827">
    <property type="entry name" value="UBIQUITIN CARBOXYL-TERMINAL HYDROLASE 34"/>
    <property type="match status" value="1"/>
</dbReference>
<feature type="region of interest" description="Disordered" evidence="1">
    <location>
        <begin position="1337"/>
        <end position="1359"/>
    </location>
</feature>
<reference evidence="3" key="1">
    <citation type="submission" date="2022-08" db="EMBL/GenBank/DDBJ databases">
        <title>Novel sulfate-reducing endosymbionts in the free-living metamonad Anaeramoeba.</title>
        <authorList>
            <person name="Jerlstrom-Hultqvist J."/>
            <person name="Cepicka I."/>
            <person name="Gallot-Lavallee L."/>
            <person name="Salas-Leiva D."/>
            <person name="Curtis B.A."/>
            <person name="Zahonova K."/>
            <person name="Pipaliya S."/>
            <person name="Dacks J."/>
            <person name="Roger A.J."/>
        </authorList>
    </citation>
    <scope>NUCLEOTIDE SEQUENCE</scope>
    <source>
        <strain evidence="3">Schooner1</strain>
    </source>
</reference>
<evidence type="ECO:0000313" key="3">
    <source>
        <dbReference type="EMBL" id="KAJ6235486.1"/>
    </source>
</evidence>
<keyword evidence="3" id="KW-0378">Hydrolase</keyword>
<keyword evidence="4" id="KW-1185">Reference proteome</keyword>
<accession>A0ABQ8XSD6</accession>
<comment type="caution">
    <text evidence="3">The sequence shown here is derived from an EMBL/GenBank/DDBJ whole genome shotgun (WGS) entry which is preliminary data.</text>
</comment>
<dbReference type="GO" id="GO:0016787">
    <property type="term" value="F:hydrolase activity"/>
    <property type="evidence" value="ECO:0007669"/>
    <property type="project" value="UniProtKB-KW"/>
</dbReference>
<evidence type="ECO:0000259" key="2">
    <source>
        <dbReference type="PROSITE" id="PS50235"/>
    </source>
</evidence>
<dbReference type="SUPFAM" id="SSF54001">
    <property type="entry name" value="Cysteine proteinases"/>
    <property type="match status" value="1"/>
</dbReference>
<dbReference type="InterPro" id="IPR038765">
    <property type="entry name" value="Papain-like_cys_pep_sf"/>
</dbReference>
<dbReference type="InterPro" id="IPR028889">
    <property type="entry name" value="USP"/>
</dbReference>
<protein>
    <submittedName>
        <fullName evidence="3">Ubiquitin carboxyl-terminal hydrolase 36</fullName>
    </submittedName>
</protein>
<dbReference type="Pfam" id="PF00443">
    <property type="entry name" value="UCH"/>
    <property type="match status" value="1"/>
</dbReference>
<dbReference type="InterPro" id="IPR018200">
    <property type="entry name" value="USP_CS"/>
</dbReference>
<gene>
    <name evidence="3" type="ORF">M0813_03633</name>
</gene>
<proteinExistence type="predicted"/>
<name>A0ABQ8XSD6_9EUKA</name>
<dbReference type="InterPro" id="IPR050164">
    <property type="entry name" value="Peptidase_C19"/>
</dbReference>
<feature type="domain" description="USP" evidence="2">
    <location>
        <begin position="1435"/>
        <end position="1776"/>
    </location>
</feature>
<dbReference type="PANTHER" id="PTHR24006">
    <property type="entry name" value="UBIQUITIN CARBOXYL-TERMINAL HYDROLASE"/>
    <property type="match status" value="1"/>
</dbReference>
<dbReference type="InterPro" id="IPR001394">
    <property type="entry name" value="Peptidase_C19_UCH"/>
</dbReference>
<dbReference type="Proteomes" id="UP001150062">
    <property type="component" value="Unassembled WGS sequence"/>
</dbReference>
<dbReference type="PROSITE" id="PS00973">
    <property type="entry name" value="USP_2"/>
    <property type="match status" value="1"/>
</dbReference>
<evidence type="ECO:0000313" key="4">
    <source>
        <dbReference type="Proteomes" id="UP001150062"/>
    </source>
</evidence>